<dbReference type="InterPro" id="IPR016130">
    <property type="entry name" value="Tyr_Pase_AS"/>
</dbReference>
<comment type="similarity">
    <text evidence="1">Belongs to the protein-tyrosine phosphatase family. Non-receptor class subfamily.</text>
</comment>
<dbReference type="Pfam" id="PF00581">
    <property type="entry name" value="Rhodanese"/>
    <property type="match status" value="1"/>
</dbReference>
<dbReference type="SUPFAM" id="SSF52821">
    <property type="entry name" value="Rhodanese/Cell cycle control phosphatase"/>
    <property type="match status" value="1"/>
</dbReference>
<dbReference type="PANTHER" id="PTHR19134">
    <property type="entry name" value="RECEPTOR-TYPE TYROSINE-PROTEIN PHOSPHATASE"/>
    <property type="match status" value="1"/>
</dbReference>
<feature type="compositionally biased region" description="Low complexity" evidence="3">
    <location>
        <begin position="203"/>
        <end position="221"/>
    </location>
</feature>
<dbReference type="InterPro" id="IPR000242">
    <property type="entry name" value="PTP_cat"/>
</dbReference>
<dbReference type="InterPro" id="IPR003595">
    <property type="entry name" value="Tyr_Pase_cat"/>
</dbReference>
<name>A0ABR4MSH9_9PEZI</name>
<evidence type="ECO:0000259" key="6">
    <source>
        <dbReference type="PROSITE" id="PS50206"/>
    </source>
</evidence>
<keyword evidence="8" id="KW-1185">Reference proteome</keyword>
<dbReference type="InterPro" id="IPR036873">
    <property type="entry name" value="Rhodanese-like_dom_sf"/>
</dbReference>
<gene>
    <name evidence="7" type="ORF">HOO65_010591</name>
</gene>
<protein>
    <recommendedName>
        <fullName evidence="2">protein-tyrosine-phosphatase</fullName>
        <ecNumber evidence="2">3.1.3.48</ecNumber>
    </recommendedName>
</protein>
<evidence type="ECO:0000256" key="3">
    <source>
        <dbReference type="SAM" id="MobiDB-lite"/>
    </source>
</evidence>
<feature type="domain" description="Rhodanese" evidence="6">
    <location>
        <begin position="386"/>
        <end position="502"/>
    </location>
</feature>
<dbReference type="PROSITE" id="PS50055">
    <property type="entry name" value="TYR_PHOSPHATASE_PTP"/>
    <property type="match status" value="1"/>
</dbReference>
<proteinExistence type="inferred from homology"/>
<dbReference type="InterPro" id="IPR000387">
    <property type="entry name" value="Tyr_Pase_dom"/>
</dbReference>
<feature type="compositionally biased region" description="Low complexity" evidence="3">
    <location>
        <begin position="941"/>
        <end position="957"/>
    </location>
</feature>
<feature type="domain" description="Tyrosine-protein phosphatase" evidence="4">
    <location>
        <begin position="628"/>
        <end position="1011"/>
    </location>
</feature>
<dbReference type="InterPro" id="IPR001763">
    <property type="entry name" value="Rhodanese-like_dom"/>
</dbReference>
<evidence type="ECO:0000256" key="2">
    <source>
        <dbReference type="ARBA" id="ARBA00013064"/>
    </source>
</evidence>
<comment type="caution">
    <text evidence="7">The sequence shown here is derived from an EMBL/GenBank/DDBJ whole genome shotgun (WGS) entry which is preliminary data.</text>
</comment>
<dbReference type="Proteomes" id="UP001610728">
    <property type="component" value="Unassembled WGS sequence"/>
</dbReference>
<feature type="region of interest" description="Disordered" evidence="3">
    <location>
        <begin position="939"/>
        <end position="960"/>
    </location>
</feature>
<dbReference type="SUPFAM" id="SSF52799">
    <property type="entry name" value="(Phosphotyrosine protein) phosphatases II"/>
    <property type="match status" value="1"/>
</dbReference>
<evidence type="ECO:0000313" key="8">
    <source>
        <dbReference type="Proteomes" id="UP001610728"/>
    </source>
</evidence>
<dbReference type="PROSITE" id="PS00383">
    <property type="entry name" value="TYR_PHOSPHATASE_1"/>
    <property type="match status" value="1"/>
</dbReference>
<dbReference type="SMART" id="SM00450">
    <property type="entry name" value="RHOD"/>
    <property type="match status" value="1"/>
</dbReference>
<dbReference type="InterPro" id="IPR029021">
    <property type="entry name" value="Prot-tyrosine_phosphatase-like"/>
</dbReference>
<evidence type="ECO:0000259" key="4">
    <source>
        <dbReference type="PROSITE" id="PS50055"/>
    </source>
</evidence>
<dbReference type="CDD" id="cd18533">
    <property type="entry name" value="PTP_fungal"/>
    <property type="match status" value="1"/>
</dbReference>
<dbReference type="EC" id="3.1.3.48" evidence="2"/>
<dbReference type="PROSITE" id="PS50206">
    <property type="entry name" value="RHODANESE_3"/>
    <property type="match status" value="1"/>
</dbReference>
<dbReference type="SMART" id="SM00404">
    <property type="entry name" value="PTPc_motif"/>
    <property type="match status" value="1"/>
</dbReference>
<dbReference type="EMBL" id="JABSNW010000001">
    <property type="protein sequence ID" value="KAL2891233.1"/>
    <property type="molecule type" value="Genomic_DNA"/>
</dbReference>
<evidence type="ECO:0000256" key="1">
    <source>
        <dbReference type="ARBA" id="ARBA00009649"/>
    </source>
</evidence>
<feature type="domain" description="Tyrosine specific protein phosphatases" evidence="5">
    <location>
        <begin position="861"/>
        <end position="882"/>
    </location>
</feature>
<dbReference type="InterPro" id="IPR050348">
    <property type="entry name" value="Protein-Tyr_Phosphatase"/>
</dbReference>
<accession>A0ABR4MSH9</accession>
<dbReference type="PANTHER" id="PTHR19134:SF561">
    <property type="entry name" value="PROTEIN TYROSINE PHOSPHATASE 36E, ISOFORM A"/>
    <property type="match status" value="1"/>
</dbReference>
<sequence>MQFVMTTSPRHTPAGHPIHDALCQTRTIKTPPATASSHTAWGGPFSTGQALPPPNPQNGHGATSTDVNSEATNANGRSSSPNYFGLVINNSDENTTSSLAAGIWEGSTAANKFHPSSDFTAVPTATVTATTATTATTAAIADSLANAGFNPSNQDMTTARLPRPSFQHNVYQSQAGPERRPPIARFNTMPSTSTAGIPDAMGSSESTSSSTNSSAACSPLNRSAGTIATSTTSSIDRVKIPRSAMPSFAYPSNPASHTTDNNTVTPLSSSVSGLSNAKVAHTPMDIDESPFFINTAPAMNLFMPSGRGFSQKDTLCSRKTPAVAAPMNHPPFMRPPLSLQLNVAGSSNTSPAVSRGNLPSALVSGKILPAQDQIVAHKLKDLIEDDESQILLLDVRCSQNYSNSHIRGALNLCIPTMLLKRDNFRLKKVLQSFQRPGDIEKLSNWRNVKTIVAYGACSSDKNEVSMASNVLQKFTKEGFTGSACVLTGGFSNFIDEYPDYVVEDETSSCEGDAAASSMGGPIFGGVTIPQGEDPVQPFFSTIRQNADLVDGVGQTSIQRPNGIETRRLPVWLDKASNPDDSGKKVSEKFLKIECSERDRMRSALSVNRPGVSGGDGSIRLSGFEKGSKNRYKDVLPFDHARVKLHGKVECDYINASHIKSSRSNKRYIASQGPLPSTCDDFWSVIWDQDIRLIVNLTAESERGHTKCHAYWTEKRYGPVSVKLVTTNFMSLDLDKLTRGDIPAKLSRSRARANTTMSFETNPNVSTAAASTAADDESTMATIRYFAISHSNYPWQPIREVVQLHYSGWPDFGAPAQPAHLLALVEMANILNRQLSHPGINPNVDASVTWQDEAEMNTCPRPILVHCSAGCGRTGTFCTVDSVIDMMKRQRLASMDILGGRAPADTAATAVAAAMGINAPNSPRSSAAAMRSISAVFGSPTSAVSRQRSNSSSRRGSSVATPVAYPPIDTTWMGDESIDLISATVDDFRRQRISMVQTLKQYALCYEAVMEWISRLNDQRPAGSVVGSRIRPRQGSVDGH</sequence>
<dbReference type="SMART" id="SM00194">
    <property type="entry name" value="PTPc"/>
    <property type="match status" value="1"/>
</dbReference>
<evidence type="ECO:0000259" key="5">
    <source>
        <dbReference type="PROSITE" id="PS50056"/>
    </source>
</evidence>
<feature type="region of interest" description="Disordered" evidence="3">
    <location>
        <begin position="171"/>
        <end position="221"/>
    </location>
</feature>
<organism evidence="7 8">
    <name type="scientific">Ceratocystis lukuohia</name>
    <dbReference type="NCBI Taxonomy" id="2019550"/>
    <lineage>
        <taxon>Eukaryota</taxon>
        <taxon>Fungi</taxon>
        <taxon>Dikarya</taxon>
        <taxon>Ascomycota</taxon>
        <taxon>Pezizomycotina</taxon>
        <taxon>Sordariomycetes</taxon>
        <taxon>Hypocreomycetidae</taxon>
        <taxon>Microascales</taxon>
        <taxon>Ceratocystidaceae</taxon>
        <taxon>Ceratocystis</taxon>
    </lineage>
</organism>
<dbReference type="Pfam" id="PF00102">
    <property type="entry name" value="Y_phosphatase"/>
    <property type="match status" value="2"/>
</dbReference>
<evidence type="ECO:0000313" key="7">
    <source>
        <dbReference type="EMBL" id="KAL2891233.1"/>
    </source>
</evidence>
<feature type="region of interest" description="Disordered" evidence="3">
    <location>
        <begin position="32"/>
        <end position="80"/>
    </location>
</feature>
<feature type="compositionally biased region" description="Polar residues" evidence="3">
    <location>
        <begin position="57"/>
        <end position="80"/>
    </location>
</feature>
<dbReference type="CDD" id="cd01446">
    <property type="entry name" value="DSP_MapKP"/>
    <property type="match status" value="1"/>
</dbReference>
<dbReference type="Gene3D" id="3.40.250.10">
    <property type="entry name" value="Rhodanese-like domain"/>
    <property type="match status" value="1"/>
</dbReference>
<dbReference type="PRINTS" id="PR00700">
    <property type="entry name" value="PRTYPHPHTASE"/>
</dbReference>
<reference evidence="7 8" key="1">
    <citation type="submission" date="2020-05" db="EMBL/GenBank/DDBJ databases">
        <title>Ceratocystis lukuohia genome.</title>
        <authorList>
            <person name="Harrington T.C."/>
            <person name="Kim K."/>
            <person name="Mayers C.G."/>
        </authorList>
    </citation>
    <scope>NUCLEOTIDE SEQUENCE [LARGE SCALE GENOMIC DNA]</scope>
    <source>
        <strain evidence="7 8">C4212</strain>
    </source>
</reference>
<dbReference type="Gene3D" id="3.90.190.10">
    <property type="entry name" value="Protein tyrosine phosphatase superfamily"/>
    <property type="match status" value="1"/>
</dbReference>
<dbReference type="PROSITE" id="PS50056">
    <property type="entry name" value="TYR_PHOSPHATASE_2"/>
    <property type="match status" value="1"/>
</dbReference>
<dbReference type="RefSeq" id="XP_070862413.1">
    <property type="nucleotide sequence ID" value="XM_071005365.1"/>
</dbReference>
<dbReference type="GeneID" id="98114837"/>